<keyword evidence="1" id="KW-0812">Transmembrane</keyword>
<dbReference type="InterPro" id="IPR024623">
    <property type="entry name" value="YtxH"/>
</dbReference>
<comment type="caution">
    <text evidence="2">The sequence shown here is derived from an EMBL/GenBank/DDBJ whole genome shotgun (WGS) entry which is preliminary data.</text>
</comment>
<feature type="transmembrane region" description="Helical" evidence="1">
    <location>
        <begin position="6"/>
        <end position="25"/>
    </location>
</feature>
<gene>
    <name evidence="2" type="ORF">CHX27_05100</name>
</gene>
<dbReference type="RefSeq" id="WP_094485682.1">
    <property type="nucleotide sequence ID" value="NZ_NOXX01000172.1"/>
</dbReference>
<dbReference type="AlphaFoldDB" id="A0A255ZYT7"/>
<dbReference type="Pfam" id="PF12732">
    <property type="entry name" value="YtxH"/>
    <property type="match status" value="1"/>
</dbReference>
<sequence>MSTGRVIAGALVGLAAGAILGILFAPDKGTETRRKIGKKGKDTADDLKSKYNEAVDTVSSKIENWKSKGEHALAEGAEFVDKAKSQLETNLKS</sequence>
<keyword evidence="1" id="KW-1133">Transmembrane helix</keyword>
<keyword evidence="3" id="KW-1185">Reference proteome</keyword>
<evidence type="ECO:0000313" key="2">
    <source>
        <dbReference type="EMBL" id="OYQ46045.1"/>
    </source>
</evidence>
<evidence type="ECO:0000256" key="1">
    <source>
        <dbReference type="SAM" id="Phobius"/>
    </source>
</evidence>
<dbReference type="EMBL" id="NOXX01000172">
    <property type="protein sequence ID" value="OYQ46045.1"/>
    <property type="molecule type" value="Genomic_DNA"/>
</dbReference>
<keyword evidence="1" id="KW-0472">Membrane</keyword>
<evidence type="ECO:0000313" key="3">
    <source>
        <dbReference type="Proteomes" id="UP000216035"/>
    </source>
</evidence>
<name>A0A255ZYT7_9FLAO</name>
<protein>
    <recommendedName>
        <fullName evidence="4">Gas vesicle protein</fullName>
    </recommendedName>
</protein>
<evidence type="ECO:0008006" key="4">
    <source>
        <dbReference type="Google" id="ProtNLM"/>
    </source>
</evidence>
<dbReference type="OrthoDB" id="676025at2"/>
<organism evidence="2 3">
    <name type="scientific">Flavobacterium aurantiibacter</name>
    <dbReference type="NCBI Taxonomy" id="2023067"/>
    <lineage>
        <taxon>Bacteria</taxon>
        <taxon>Pseudomonadati</taxon>
        <taxon>Bacteroidota</taxon>
        <taxon>Flavobacteriia</taxon>
        <taxon>Flavobacteriales</taxon>
        <taxon>Flavobacteriaceae</taxon>
        <taxon>Flavobacterium</taxon>
    </lineage>
</organism>
<dbReference type="Proteomes" id="UP000216035">
    <property type="component" value="Unassembled WGS sequence"/>
</dbReference>
<reference evidence="2 3" key="1">
    <citation type="submission" date="2017-07" db="EMBL/GenBank/DDBJ databases">
        <title>Flavobacterium cyanobacteriorum sp. nov., isolated from cyanobacterial aggregates in a eutrophic lake.</title>
        <authorList>
            <person name="Cai H."/>
        </authorList>
    </citation>
    <scope>NUCLEOTIDE SEQUENCE [LARGE SCALE GENOMIC DNA]</scope>
    <source>
        <strain evidence="2 3">TH167</strain>
    </source>
</reference>
<proteinExistence type="predicted"/>
<accession>A0A255ZYT7</accession>